<feature type="chain" id="PRO_5028918715" description="Multiple inositol polyphosphate phosphatase 1" evidence="17">
    <location>
        <begin position="20"/>
        <end position="441"/>
    </location>
</feature>
<evidence type="ECO:0000256" key="11">
    <source>
        <dbReference type="ARBA" id="ARBA00031642"/>
    </source>
</evidence>
<evidence type="ECO:0000256" key="17">
    <source>
        <dbReference type="SAM" id="SignalP"/>
    </source>
</evidence>
<gene>
    <name evidence="19" type="primary">LOC113502601</name>
</gene>
<dbReference type="KEGG" id="tnl:113502601"/>
<dbReference type="SUPFAM" id="SSF53254">
    <property type="entry name" value="Phosphoglycerate mutase-like"/>
    <property type="match status" value="1"/>
</dbReference>
<dbReference type="Pfam" id="PF00328">
    <property type="entry name" value="His_Phos_2"/>
    <property type="match status" value="1"/>
</dbReference>
<evidence type="ECO:0000256" key="9">
    <source>
        <dbReference type="ARBA" id="ARBA00023136"/>
    </source>
</evidence>
<dbReference type="Proteomes" id="UP000322000">
    <property type="component" value="Chromosome 17"/>
</dbReference>
<dbReference type="PANTHER" id="PTHR20963">
    <property type="entry name" value="MULTIPLE INOSITOL POLYPHOSPHATE PHOSPHATASE-RELATED"/>
    <property type="match status" value="1"/>
</dbReference>
<organism evidence="18 19">
    <name type="scientific">Trichoplusia ni</name>
    <name type="common">Cabbage looper</name>
    <dbReference type="NCBI Taxonomy" id="7111"/>
    <lineage>
        <taxon>Eukaryota</taxon>
        <taxon>Metazoa</taxon>
        <taxon>Ecdysozoa</taxon>
        <taxon>Arthropoda</taxon>
        <taxon>Hexapoda</taxon>
        <taxon>Insecta</taxon>
        <taxon>Pterygota</taxon>
        <taxon>Neoptera</taxon>
        <taxon>Endopterygota</taxon>
        <taxon>Lepidoptera</taxon>
        <taxon>Glossata</taxon>
        <taxon>Ditrysia</taxon>
        <taxon>Noctuoidea</taxon>
        <taxon>Noctuidae</taxon>
        <taxon>Plusiinae</taxon>
        <taxon>Trichoplusia</taxon>
    </lineage>
</organism>
<dbReference type="CDD" id="cd07061">
    <property type="entry name" value="HP_HAP_like"/>
    <property type="match status" value="1"/>
</dbReference>
<dbReference type="GO" id="GO:0034417">
    <property type="term" value="F:bisphosphoglycerate 3-phosphatase activity"/>
    <property type="evidence" value="ECO:0007669"/>
    <property type="project" value="UniProtKB-EC"/>
</dbReference>
<keyword evidence="16" id="KW-1015">Disulfide bond</keyword>
<comment type="subcellular location">
    <subcellularLocation>
        <location evidence="1">Cell membrane</location>
    </subcellularLocation>
</comment>
<evidence type="ECO:0000256" key="16">
    <source>
        <dbReference type="PIRSR" id="PIRSR000894-2"/>
    </source>
</evidence>
<evidence type="ECO:0000256" key="14">
    <source>
        <dbReference type="ARBA" id="ARBA00043691"/>
    </source>
</evidence>
<keyword evidence="6" id="KW-1003">Cell membrane</keyword>
<dbReference type="GO" id="GO:0052745">
    <property type="term" value="F:inositol phosphate phosphatase activity"/>
    <property type="evidence" value="ECO:0007669"/>
    <property type="project" value="TreeGrafter"/>
</dbReference>
<dbReference type="InParanoid" id="A0A7E5WH41"/>
<sequence>MLPNIIILLTCLFVKSVVCVGCYWNADCKYKYFSSKTPYEFVRGDIRDTFVKQKGCDPLSVWIITRHGKRNPGVKYARHIEDILQYKDNIISSFEIGNSSLCAQDIDNLRNSKIDKSFLGEPIQIVSEGYQELLRLGSRLKEALPELLNGLQAENYLFRPAYGRRMYDSARAFIEGLNYDKLNITDGDDDYSIVAPHATCGAYKSEVVQNQSTYHEVLEYLNSKDFIDMKNRVEQRIGLNFTLTDNQITALYDLCRYQFDGIRDKPSPWCSIFSTADLEVFEYLGDLNHYYRNSYGASKYAKELGQISLADLYRNFLEARNGTGKRIVSYFTHATLLDMILVVLNLYKDTNPLTGAHRDWNRKWRSTFLTSFAGNFIAVLNRCTTDPGNTLDFNIAFYLNEKPLLELCNGGVCSWQEFEDIFKPFLNATTDICMFKSELVD</sequence>
<protein>
    <recommendedName>
        <fullName evidence="5">Multiple inositol polyphosphate phosphatase 1</fullName>
        <ecNumber evidence="4">3.1.3.62</ecNumber>
        <ecNumber evidence="3">3.1.3.80</ecNumber>
    </recommendedName>
    <alternativeName>
        <fullName evidence="11">2,3-bisphosphoglycerate 3-phosphatase</fullName>
    </alternativeName>
</protein>
<dbReference type="EC" id="3.1.3.80" evidence="3"/>
<dbReference type="EC" id="3.1.3.62" evidence="4"/>
<keyword evidence="8" id="KW-0378">Hydrolase</keyword>
<dbReference type="InterPro" id="IPR000560">
    <property type="entry name" value="His_Pase_clade-2"/>
</dbReference>
<dbReference type="GO" id="GO:0003993">
    <property type="term" value="F:acid phosphatase activity"/>
    <property type="evidence" value="ECO:0007669"/>
    <property type="project" value="TreeGrafter"/>
</dbReference>
<dbReference type="PANTHER" id="PTHR20963:SF8">
    <property type="entry name" value="MULTIPLE INOSITOL POLYPHOSPHATE PHOSPHATASE 1"/>
    <property type="match status" value="1"/>
</dbReference>
<evidence type="ECO:0000256" key="7">
    <source>
        <dbReference type="ARBA" id="ARBA00022729"/>
    </source>
</evidence>
<evidence type="ECO:0000256" key="3">
    <source>
        <dbReference type="ARBA" id="ARBA00012976"/>
    </source>
</evidence>
<keyword evidence="18" id="KW-1185">Reference proteome</keyword>
<feature type="disulfide bond" evidence="16">
    <location>
        <begin position="255"/>
        <end position="270"/>
    </location>
</feature>
<evidence type="ECO:0000313" key="18">
    <source>
        <dbReference type="Proteomes" id="UP000322000"/>
    </source>
</evidence>
<dbReference type="InterPro" id="IPR029033">
    <property type="entry name" value="His_PPase_superfam"/>
</dbReference>
<evidence type="ECO:0000256" key="1">
    <source>
        <dbReference type="ARBA" id="ARBA00004236"/>
    </source>
</evidence>
<name>A0A7E5WH41_TRINI</name>
<keyword evidence="9" id="KW-0472">Membrane</keyword>
<evidence type="ECO:0000256" key="5">
    <source>
        <dbReference type="ARBA" id="ARBA00018097"/>
    </source>
</evidence>
<feature type="disulfide bond" evidence="16">
    <location>
        <begin position="56"/>
        <end position="383"/>
    </location>
</feature>
<evidence type="ECO:0000256" key="4">
    <source>
        <dbReference type="ARBA" id="ARBA00013040"/>
    </source>
</evidence>
<evidence type="ECO:0000256" key="13">
    <source>
        <dbReference type="ARBA" id="ARBA00043671"/>
    </source>
</evidence>
<dbReference type="RefSeq" id="XP_026740045.1">
    <property type="nucleotide sequence ID" value="XM_026884244.1"/>
</dbReference>
<dbReference type="OrthoDB" id="6509975at2759"/>
<proteinExistence type="inferred from homology"/>
<accession>A0A7E5WH41</accession>
<dbReference type="Gene3D" id="3.40.50.1240">
    <property type="entry name" value="Phosphoglycerate mutase-like"/>
    <property type="match status" value="1"/>
</dbReference>
<comment type="catalytic activity">
    <reaction evidence="12">
        <text>1D-myo-inositol 1,2,5,6-tetrakisphosphate + H2O = 1D-myo-inositol 1,2,6-trisphosphate + phosphate</text>
        <dbReference type="Rhea" id="RHEA:77119"/>
        <dbReference type="ChEBI" id="CHEBI:15377"/>
        <dbReference type="ChEBI" id="CHEBI:43474"/>
        <dbReference type="ChEBI" id="CHEBI:195535"/>
        <dbReference type="ChEBI" id="CHEBI:195537"/>
        <dbReference type="EC" id="3.1.3.62"/>
    </reaction>
    <physiologicalReaction direction="left-to-right" evidence="12">
        <dbReference type="Rhea" id="RHEA:77120"/>
    </physiologicalReaction>
</comment>
<evidence type="ECO:0000256" key="6">
    <source>
        <dbReference type="ARBA" id="ARBA00022475"/>
    </source>
</evidence>
<keyword evidence="10" id="KW-0325">Glycoprotein</keyword>
<dbReference type="AlphaFoldDB" id="A0A7E5WH41"/>
<feature type="signal peptide" evidence="17">
    <location>
        <begin position="1"/>
        <end position="19"/>
    </location>
</feature>
<dbReference type="InterPro" id="IPR016274">
    <property type="entry name" value="Histidine_acid_Pase_euk"/>
</dbReference>
<dbReference type="GO" id="GO:0005886">
    <property type="term" value="C:plasma membrane"/>
    <property type="evidence" value="ECO:0007669"/>
    <property type="project" value="UniProtKB-SubCell"/>
</dbReference>
<evidence type="ECO:0000256" key="2">
    <source>
        <dbReference type="ARBA" id="ARBA00008422"/>
    </source>
</evidence>
<reference evidence="19" key="1">
    <citation type="submission" date="2025-08" db="UniProtKB">
        <authorList>
            <consortium name="RefSeq"/>
        </authorList>
    </citation>
    <scope>IDENTIFICATION</scope>
</reference>
<dbReference type="PIRSF" id="PIRSF000894">
    <property type="entry name" value="Acid_phosphatase"/>
    <property type="match status" value="1"/>
</dbReference>
<evidence type="ECO:0000256" key="8">
    <source>
        <dbReference type="ARBA" id="ARBA00022801"/>
    </source>
</evidence>
<comment type="catalytic activity">
    <reaction evidence="15">
        <text>(2R)-2,3-bisphosphoglycerate + H2O = (2R)-2-phosphoglycerate + phosphate</text>
        <dbReference type="Rhea" id="RHEA:27381"/>
        <dbReference type="ChEBI" id="CHEBI:15377"/>
        <dbReference type="ChEBI" id="CHEBI:43474"/>
        <dbReference type="ChEBI" id="CHEBI:58248"/>
        <dbReference type="ChEBI" id="CHEBI:58289"/>
        <dbReference type="EC" id="3.1.3.80"/>
    </reaction>
    <physiologicalReaction direction="left-to-right" evidence="15">
        <dbReference type="Rhea" id="RHEA:27382"/>
    </physiologicalReaction>
</comment>
<evidence type="ECO:0000256" key="12">
    <source>
        <dbReference type="ARBA" id="ARBA00043668"/>
    </source>
</evidence>
<evidence type="ECO:0000313" key="19">
    <source>
        <dbReference type="RefSeq" id="XP_026740045.1"/>
    </source>
</evidence>
<comment type="similarity">
    <text evidence="2">Belongs to the histidine acid phosphatase family. MINPP1 subfamily.</text>
</comment>
<evidence type="ECO:0000256" key="10">
    <source>
        <dbReference type="ARBA" id="ARBA00023180"/>
    </source>
</evidence>
<evidence type="ECO:0000256" key="15">
    <source>
        <dbReference type="ARBA" id="ARBA00043832"/>
    </source>
</evidence>
<comment type="catalytic activity">
    <reaction evidence="13">
        <text>1D-myo-inositol 1,2,4,5,6-pentakisphosphate + H2O = 1D-myo-inositol 1,2,5,6-tetrakisphosphate + phosphate</text>
        <dbReference type="Rhea" id="RHEA:77115"/>
        <dbReference type="ChEBI" id="CHEBI:15377"/>
        <dbReference type="ChEBI" id="CHEBI:43474"/>
        <dbReference type="ChEBI" id="CHEBI:57798"/>
        <dbReference type="ChEBI" id="CHEBI:195535"/>
        <dbReference type="EC" id="3.1.3.62"/>
    </reaction>
    <physiologicalReaction direction="left-to-right" evidence="13">
        <dbReference type="Rhea" id="RHEA:77116"/>
    </physiologicalReaction>
</comment>
<dbReference type="GeneID" id="113502601"/>
<comment type="catalytic activity">
    <reaction evidence="14">
        <text>1D-myo-inositol hexakisphosphate + H2O = 1D-myo-inositol 1,2,4,5,6-pentakisphosphate + phosphate</text>
        <dbReference type="Rhea" id="RHEA:16989"/>
        <dbReference type="ChEBI" id="CHEBI:15377"/>
        <dbReference type="ChEBI" id="CHEBI:43474"/>
        <dbReference type="ChEBI" id="CHEBI:57798"/>
        <dbReference type="ChEBI" id="CHEBI:58130"/>
        <dbReference type="EC" id="3.1.3.62"/>
    </reaction>
    <physiologicalReaction direction="left-to-right" evidence="14">
        <dbReference type="Rhea" id="RHEA:16990"/>
    </physiologicalReaction>
</comment>
<keyword evidence="7 17" id="KW-0732">Signal</keyword>